<name>A0A914H8F0_GLORO</name>
<proteinExistence type="predicted"/>
<dbReference type="WBParaSite" id="Gr19_v10_g14764.t1">
    <property type="protein sequence ID" value="Gr19_v10_g14764.t1"/>
    <property type="gene ID" value="Gr19_v10_g14764"/>
</dbReference>
<organism evidence="2 3">
    <name type="scientific">Globodera rostochiensis</name>
    <name type="common">Golden nematode worm</name>
    <name type="synonym">Heterodera rostochiensis</name>
    <dbReference type="NCBI Taxonomy" id="31243"/>
    <lineage>
        <taxon>Eukaryota</taxon>
        <taxon>Metazoa</taxon>
        <taxon>Ecdysozoa</taxon>
        <taxon>Nematoda</taxon>
        <taxon>Chromadorea</taxon>
        <taxon>Rhabditida</taxon>
        <taxon>Tylenchina</taxon>
        <taxon>Tylenchomorpha</taxon>
        <taxon>Tylenchoidea</taxon>
        <taxon>Heteroderidae</taxon>
        <taxon>Heteroderinae</taxon>
        <taxon>Globodera</taxon>
    </lineage>
</organism>
<dbReference type="AlphaFoldDB" id="A0A914H8F0"/>
<protein>
    <submittedName>
        <fullName evidence="3">Uncharacterized protein</fullName>
    </submittedName>
</protein>
<accession>A0A914H8F0</accession>
<evidence type="ECO:0000313" key="3">
    <source>
        <dbReference type="WBParaSite" id="Gr19_v10_g14764.t1"/>
    </source>
</evidence>
<evidence type="ECO:0000313" key="2">
    <source>
        <dbReference type="Proteomes" id="UP000887572"/>
    </source>
</evidence>
<evidence type="ECO:0000256" key="1">
    <source>
        <dbReference type="SAM" id="MobiDB-lite"/>
    </source>
</evidence>
<keyword evidence="2" id="KW-1185">Reference proteome</keyword>
<feature type="region of interest" description="Disordered" evidence="1">
    <location>
        <begin position="98"/>
        <end position="121"/>
    </location>
</feature>
<dbReference type="Proteomes" id="UP000887572">
    <property type="component" value="Unplaced"/>
</dbReference>
<feature type="compositionally biased region" description="Polar residues" evidence="1">
    <location>
        <begin position="104"/>
        <end position="121"/>
    </location>
</feature>
<reference evidence="3" key="1">
    <citation type="submission" date="2022-11" db="UniProtKB">
        <authorList>
            <consortium name="WormBaseParasite"/>
        </authorList>
    </citation>
    <scope>IDENTIFICATION</scope>
</reference>
<sequence>MQAEEEEEALLASDGVDKVEDDVADELVEDSVEFAAEAVTSSSDDGANGQIANGEANGVSAWANMFSVALAHSAGSSCWSSELQGIMTTTLKQKLTSKGFGRPITSTVQTPDQTRPGIKNT</sequence>